<evidence type="ECO:0000256" key="2">
    <source>
        <dbReference type="SAM" id="SignalP"/>
    </source>
</evidence>
<keyword evidence="2" id="KW-0732">Signal</keyword>
<evidence type="ECO:0000313" key="3">
    <source>
        <dbReference type="EMBL" id="KAF5321527.1"/>
    </source>
</evidence>
<sequence length="274" mass="30109">MRHALAYLFALLASTVYVCATPTIKDESRCSALGTISSFVQNKINLWGEHAVKDAEKAVSDTFHTVSSAVENSELVKEIAEFTNAVQAMAKSVSEMHNIANSRGAITIDLDHVSSALSLKVDEIIQQLVTEFSEPHPEDKSERYKMVEQAVVLALDKVEHAVVTIYVGLGIPESEAREMFAHVQPHIKHVVLVLYKLTEEHPLIVVTVVATVITIILPEGFFLRPIMQIFGWGTKGPVKGSAAAWMQRAFFPASIPKGSWFSQLQKVGMGLAKL</sequence>
<dbReference type="OrthoDB" id="440424at2759"/>
<dbReference type="Proteomes" id="UP000567179">
    <property type="component" value="Unassembled WGS sequence"/>
</dbReference>
<dbReference type="Gene3D" id="6.10.110.10">
    <property type="match status" value="1"/>
</dbReference>
<protein>
    <submittedName>
        <fullName evidence="3">Uncharacterized protein</fullName>
    </submittedName>
</protein>
<dbReference type="EMBL" id="JAACJJ010000028">
    <property type="protein sequence ID" value="KAF5321527.1"/>
    <property type="molecule type" value="Genomic_DNA"/>
</dbReference>
<evidence type="ECO:0000256" key="1">
    <source>
        <dbReference type="SAM" id="Phobius"/>
    </source>
</evidence>
<keyword evidence="1" id="KW-1133">Transmembrane helix</keyword>
<feature type="transmembrane region" description="Helical" evidence="1">
    <location>
        <begin position="203"/>
        <end position="223"/>
    </location>
</feature>
<accession>A0A8H5BDW7</accession>
<proteinExistence type="predicted"/>
<dbReference type="AlphaFoldDB" id="A0A8H5BDW7"/>
<reference evidence="3 4" key="1">
    <citation type="journal article" date="2020" name="ISME J.">
        <title>Uncovering the hidden diversity of litter-decomposition mechanisms in mushroom-forming fungi.</title>
        <authorList>
            <person name="Floudas D."/>
            <person name="Bentzer J."/>
            <person name="Ahren D."/>
            <person name="Johansson T."/>
            <person name="Persson P."/>
            <person name="Tunlid A."/>
        </authorList>
    </citation>
    <scope>NUCLEOTIDE SEQUENCE [LARGE SCALE GENOMIC DNA]</scope>
    <source>
        <strain evidence="3 4">CBS 101986</strain>
    </source>
</reference>
<keyword evidence="1" id="KW-0472">Membrane</keyword>
<feature type="signal peptide" evidence="2">
    <location>
        <begin position="1"/>
        <end position="20"/>
    </location>
</feature>
<dbReference type="InterPro" id="IPR038213">
    <property type="entry name" value="IFI6/IFI27-like_sf"/>
</dbReference>
<name>A0A8H5BDW7_9AGAR</name>
<evidence type="ECO:0000313" key="4">
    <source>
        <dbReference type="Proteomes" id="UP000567179"/>
    </source>
</evidence>
<feature type="chain" id="PRO_5034995958" evidence="2">
    <location>
        <begin position="21"/>
        <end position="274"/>
    </location>
</feature>
<comment type="caution">
    <text evidence="3">The sequence shown here is derived from an EMBL/GenBank/DDBJ whole genome shotgun (WGS) entry which is preliminary data.</text>
</comment>
<keyword evidence="4" id="KW-1185">Reference proteome</keyword>
<organism evidence="3 4">
    <name type="scientific">Psilocybe cf. subviscida</name>
    <dbReference type="NCBI Taxonomy" id="2480587"/>
    <lineage>
        <taxon>Eukaryota</taxon>
        <taxon>Fungi</taxon>
        <taxon>Dikarya</taxon>
        <taxon>Basidiomycota</taxon>
        <taxon>Agaricomycotina</taxon>
        <taxon>Agaricomycetes</taxon>
        <taxon>Agaricomycetidae</taxon>
        <taxon>Agaricales</taxon>
        <taxon>Agaricineae</taxon>
        <taxon>Strophariaceae</taxon>
        <taxon>Psilocybe</taxon>
    </lineage>
</organism>
<gene>
    <name evidence="3" type="ORF">D9619_001871</name>
</gene>
<keyword evidence="1" id="KW-0812">Transmembrane</keyword>